<reference evidence="1 2" key="1">
    <citation type="submission" date="2017-07" db="EMBL/GenBank/DDBJ databases">
        <title>Leptospira spp. isolated from tropical soils.</title>
        <authorList>
            <person name="Thibeaux R."/>
            <person name="Iraola G."/>
            <person name="Ferres I."/>
            <person name="Bierque E."/>
            <person name="Girault D."/>
            <person name="Soupe-Gilbert M.-E."/>
            <person name="Picardeau M."/>
            <person name="Goarant C."/>
        </authorList>
    </citation>
    <scope>NUCLEOTIDE SEQUENCE [LARGE SCALE GENOMIC DNA]</scope>
    <source>
        <strain evidence="1 2">FH2-C-A2</strain>
    </source>
</reference>
<dbReference type="AlphaFoldDB" id="A0A2M9ZDI1"/>
<accession>A0A2M9ZDI1</accession>
<protein>
    <submittedName>
        <fullName evidence="1">Uncharacterized protein</fullName>
    </submittedName>
</protein>
<sequence>MNKNLAQTHETEAEKTSLEEIRNFLNRIQNSNAVIVTQALEAADQARKCEELSDSLQKQVQESKV</sequence>
<name>A0A2M9ZDI1_9LEPT</name>
<dbReference type="EMBL" id="NPDT01000002">
    <property type="protein sequence ID" value="PJZ66491.1"/>
    <property type="molecule type" value="Genomic_DNA"/>
</dbReference>
<gene>
    <name evidence="1" type="ORF">CH371_09565</name>
</gene>
<organism evidence="1 2">
    <name type="scientific">Leptospira wolffii</name>
    <dbReference type="NCBI Taxonomy" id="409998"/>
    <lineage>
        <taxon>Bacteria</taxon>
        <taxon>Pseudomonadati</taxon>
        <taxon>Spirochaetota</taxon>
        <taxon>Spirochaetia</taxon>
        <taxon>Leptospirales</taxon>
        <taxon>Leptospiraceae</taxon>
        <taxon>Leptospira</taxon>
    </lineage>
</organism>
<evidence type="ECO:0000313" key="1">
    <source>
        <dbReference type="EMBL" id="PJZ66491.1"/>
    </source>
</evidence>
<comment type="caution">
    <text evidence="1">The sequence shown here is derived from an EMBL/GenBank/DDBJ whole genome shotgun (WGS) entry which is preliminary data.</text>
</comment>
<dbReference type="Proteomes" id="UP000231912">
    <property type="component" value="Unassembled WGS sequence"/>
</dbReference>
<evidence type="ECO:0000313" key="2">
    <source>
        <dbReference type="Proteomes" id="UP000231912"/>
    </source>
</evidence>
<proteinExistence type="predicted"/>
<dbReference type="RefSeq" id="WP_243396611.1">
    <property type="nucleotide sequence ID" value="NZ_NPDT01000002.1"/>
</dbReference>